<dbReference type="UniPathway" id="UPA00391"/>
<keyword evidence="3 11" id="KW-0479">Metal-binding</keyword>
<evidence type="ECO:0000256" key="2">
    <source>
        <dbReference type="ARBA" id="ARBA00022598"/>
    </source>
</evidence>
<organism evidence="12 13">
    <name type="scientific">Sulfitobacter brevis</name>
    <dbReference type="NCBI Taxonomy" id="74348"/>
    <lineage>
        <taxon>Bacteria</taxon>
        <taxon>Pseudomonadati</taxon>
        <taxon>Pseudomonadota</taxon>
        <taxon>Alphaproteobacteria</taxon>
        <taxon>Rhodobacterales</taxon>
        <taxon>Roseobacteraceae</taxon>
        <taxon>Sulfitobacter</taxon>
    </lineage>
</organism>
<keyword evidence="5 11" id="KW-0671">Queuosine biosynthesis</keyword>
<feature type="binding site" evidence="11">
    <location>
        <position position="214"/>
    </location>
    <ligand>
        <name>Zn(2+)</name>
        <dbReference type="ChEBI" id="CHEBI:29105"/>
    </ligand>
</feature>
<evidence type="ECO:0000313" key="12">
    <source>
        <dbReference type="EMBL" id="SFD71695.1"/>
    </source>
</evidence>
<evidence type="ECO:0000256" key="3">
    <source>
        <dbReference type="ARBA" id="ARBA00022723"/>
    </source>
</evidence>
<evidence type="ECO:0000256" key="9">
    <source>
        <dbReference type="ARBA" id="ARBA00039149"/>
    </source>
</evidence>
<name>A0A1I1UM85_9RHOB</name>
<evidence type="ECO:0000256" key="4">
    <source>
        <dbReference type="ARBA" id="ARBA00022741"/>
    </source>
</evidence>
<sequence length="254" mass="27530">MSLNTALSGRSLPGQQNKGYEMKTIVICSGGLDSVSLAHMVAQENQLTGLVSFDYGQRHRKELDYAALCAVRLNVPHDIIDLRSIGAVLSGSALTDDIDVPDGHYAEESMRVTVVPNRNAIMLSIAFGVAAARGDQAVATAVHGGDHFIYPDCRPAFTQSFEVMQKYALEGYAEVALYTPFVHRTKADIVTAGQEHDTPFDLTWSCYKGGTDHCGRCGTCVERREAFHLAGVADPTPYEDPDFWADAITAKVAS</sequence>
<dbReference type="Proteomes" id="UP000198977">
    <property type="component" value="Unassembled WGS sequence"/>
</dbReference>
<dbReference type="PIRSF" id="PIRSF006293">
    <property type="entry name" value="ExsB"/>
    <property type="match status" value="1"/>
</dbReference>
<dbReference type="PANTHER" id="PTHR42914:SF1">
    <property type="entry name" value="7-CYANO-7-DEAZAGUANINE SYNTHASE"/>
    <property type="match status" value="1"/>
</dbReference>
<comment type="pathway">
    <text evidence="1 11">Purine metabolism; 7-cyano-7-deazaguanine biosynthesis.</text>
</comment>
<keyword evidence="13" id="KW-1185">Reference proteome</keyword>
<feature type="binding site" evidence="11">
    <location>
        <begin position="28"/>
        <end position="38"/>
    </location>
    <ligand>
        <name>ATP</name>
        <dbReference type="ChEBI" id="CHEBI:30616"/>
    </ligand>
</feature>
<reference evidence="12 13" key="1">
    <citation type="submission" date="2016-10" db="EMBL/GenBank/DDBJ databases">
        <authorList>
            <person name="de Groot N.N."/>
        </authorList>
    </citation>
    <scope>NUCLEOTIDE SEQUENCE [LARGE SCALE GENOMIC DNA]</scope>
    <source>
        <strain evidence="12 13">DSM 11443</strain>
    </source>
</reference>
<dbReference type="GO" id="GO:0008616">
    <property type="term" value="P:tRNA queuosine(34) biosynthetic process"/>
    <property type="evidence" value="ECO:0007669"/>
    <property type="project" value="UniProtKB-UniRule"/>
</dbReference>
<feature type="binding site" evidence="11">
    <location>
        <position position="217"/>
    </location>
    <ligand>
        <name>Zn(2+)</name>
        <dbReference type="ChEBI" id="CHEBI:29105"/>
    </ligand>
</feature>
<dbReference type="InterPro" id="IPR018317">
    <property type="entry name" value="QueC"/>
</dbReference>
<feature type="binding site" evidence="11">
    <location>
        <position position="206"/>
    </location>
    <ligand>
        <name>Zn(2+)</name>
        <dbReference type="ChEBI" id="CHEBI:29105"/>
    </ligand>
</feature>
<evidence type="ECO:0000256" key="11">
    <source>
        <dbReference type="HAMAP-Rule" id="MF_01633"/>
    </source>
</evidence>
<proteinExistence type="inferred from homology"/>
<comment type="catalytic activity">
    <reaction evidence="10 11">
        <text>7-carboxy-7-carbaguanine + NH4(+) + 2 ATP = 7-cyano-7-carbaguanine + 2 AMP + 2 diphosphate + 2 H(+)</text>
        <dbReference type="Rhea" id="RHEA:27982"/>
        <dbReference type="ChEBI" id="CHEBI:15378"/>
        <dbReference type="ChEBI" id="CHEBI:28938"/>
        <dbReference type="ChEBI" id="CHEBI:30616"/>
        <dbReference type="ChEBI" id="CHEBI:33019"/>
        <dbReference type="ChEBI" id="CHEBI:45075"/>
        <dbReference type="ChEBI" id="CHEBI:61036"/>
        <dbReference type="ChEBI" id="CHEBI:456215"/>
        <dbReference type="EC" id="6.3.4.20"/>
    </reaction>
</comment>
<accession>A0A1I1UM85</accession>
<keyword evidence="4 11" id="KW-0547">Nucleotide-binding</keyword>
<dbReference type="STRING" id="74348.SAMN04488523_102167"/>
<gene>
    <name evidence="11" type="primary">queC</name>
    <name evidence="12" type="ORF">SAMN04488523_102167</name>
</gene>
<dbReference type="Pfam" id="PF06508">
    <property type="entry name" value="QueC"/>
    <property type="match status" value="1"/>
</dbReference>
<dbReference type="GO" id="GO:0008270">
    <property type="term" value="F:zinc ion binding"/>
    <property type="evidence" value="ECO:0007669"/>
    <property type="project" value="UniProtKB-UniRule"/>
</dbReference>
<comment type="similarity">
    <text evidence="8 11">Belongs to the QueC family.</text>
</comment>
<keyword evidence="7 11" id="KW-0067">ATP-binding</keyword>
<evidence type="ECO:0000256" key="6">
    <source>
        <dbReference type="ARBA" id="ARBA00022833"/>
    </source>
</evidence>
<dbReference type="SUPFAM" id="SSF52402">
    <property type="entry name" value="Adenine nucleotide alpha hydrolases-like"/>
    <property type="match status" value="1"/>
</dbReference>
<dbReference type="PANTHER" id="PTHR42914">
    <property type="entry name" value="7-CYANO-7-DEAZAGUANINE SYNTHASE"/>
    <property type="match status" value="1"/>
</dbReference>
<dbReference type="HAMAP" id="MF_01633">
    <property type="entry name" value="QueC"/>
    <property type="match status" value="1"/>
</dbReference>
<comment type="cofactor">
    <cofactor evidence="11">
        <name>Zn(2+)</name>
        <dbReference type="ChEBI" id="CHEBI:29105"/>
    </cofactor>
    <text evidence="11">Binds 1 zinc ion per subunit.</text>
</comment>
<evidence type="ECO:0000256" key="7">
    <source>
        <dbReference type="ARBA" id="ARBA00022840"/>
    </source>
</evidence>
<evidence type="ECO:0000313" key="13">
    <source>
        <dbReference type="Proteomes" id="UP000198977"/>
    </source>
</evidence>
<keyword evidence="6 11" id="KW-0862">Zinc</keyword>
<keyword evidence="2 11" id="KW-0436">Ligase</keyword>
<dbReference type="GO" id="GO:0016879">
    <property type="term" value="F:ligase activity, forming carbon-nitrogen bonds"/>
    <property type="evidence" value="ECO:0007669"/>
    <property type="project" value="UniProtKB-UniRule"/>
</dbReference>
<evidence type="ECO:0000256" key="5">
    <source>
        <dbReference type="ARBA" id="ARBA00022785"/>
    </source>
</evidence>
<feature type="binding site" evidence="11">
    <location>
        <position position="220"/>
    </location>
    <ligand>
        <name>Zn(2+)</name>
        <dbReference type="ChEBI" id="CHEBI:29105"/>
    </ligand>
</feature>
<comment type="function">
    <text evidence="11">Catalyzes the ATP-dependent conversion of 7-carboxy-7-deazaguanine (CDG) to 7-cyano-7-deazaguanine (preQ(0)).</text>
</comment>
<dbReference type="AlphaFoldDB" id="A0A1I1UM85"/>
<evidence type="ECO:0000256" key="1">
    <source>
        <dbReference type="ARBA" id="ARBA00005061"/>
    </source>
</evidence>
<dbReference type="CDD" id="cd01995">
    <property type="entry name" value="QueC-like"/>
    <property type="match status" value="1"/>
</dbReference>
<dbReference type="GO" id="GO:0005524">
    <property type="term" value="F:ATP binding"/>
    <property type="evidence" value="ECO:0007669"/>
    <property type="project" value="UniProtKB-UniRule"/>
</dbReference>
<protein>
    <recommendedName>
        <fullName evidence="9 11">7-cyano-7-deazaguanine synthase</fullName>
        <ecNumber evidence="9 11">6.3.4.20</ecNumber>
    </recommendedName>
    <alternativeName>
        <fullName evidence="11">7-cyano-7-carbaguanine synthase</fullName>
    </alternativeName>
    <alternativeName>
        <fullName evidence="11">PreQ(0) synthase</fullName>
    </alternativeName>
    <alternativeName>
        <fullName evidence="11">Queuosine biosynthesis protein QueC</fullName>
    </alternativeName>
</protein>
<dbReference type="EC" id="6.3.4.20" evidence="9 11"/>
<dbReference type="InterPro" id="IPR014729">
    <property type="entry name" value="Rossmann-like_a/b/a_fold"/>
</dbReference>
<dbReference type="Gene3D" id="3.40.50.620">
    <property type="entry name" value="HUPs"/>
    <property type="match status" value="1"/>
</dbReference>
<evidence type="ECO:0000256" key="10">
    <source>
        <dbReference type="ARBA" id="ARBA00047890"/>
    </source>
</evidence>
<dbReference type="NCBIfam" id="TIGR00364">
    <property type="entry name" value="7-cyano-7-deazaguanine synthase QueC"/>
    <property type="match status" value="1"/>
</dbReference>
<evidence type="ECO:0000256" key="8">
    <source>
        <dbReference type="ARBA" id="ARBA00037993"/>
    </source>
</evidence>
<dbReference type="EMBL" id="FOMW01000002">
    <property type="protein sequence ID" value="SFD71695.1"/>
    <property type="molecule type" value="Genomic_DNA"/>
</dbReference>